<gene>
    <name evidence="1" type="ORF">GLE_4021</name>
</gene>
<evidence type="ECO:0000313" key="1">
    <source>
        <dbReference type="EMBL" id="ALN59363.1"/>
    </source>
</evidence>
<name>A0A0S2DLH0_LYSEN</name>
<reference evidence="1 2" key="1">
    <citation type="submission" date="2015-11" db="EMBL/GenBank/DDBJ databases">
        <title>Genome sequences of Lysobacter enzymogenes strain C3 and Lysobacter antibioticus ATCC 29479.</title>
        <authorList>
            <person name="Kobayashi D.Y."/>
        </authorList>
    </citation>
    <scope>NUCLEOTIDE SEQUENCE [LARGE SCALE GENOMIC DNA]</scope>
    <source>
        <strain evidence="1 2">C3</strain>
    </source>
</reference>
<dbReference type="KEGG" id="lez:GLE_4021"/>
<dbReference type="AlphaFoldDB" id="A0A0S2DLH0"/>
<protein>
    <submittedName>
        <fullName evidence="1">Uncharacterized protein</fullName>
    </submittedName>
</protein>
<proteinExistence type="predicted"/>
<evidence type="ECO:0000313" key="2">
    <source>
        <dbReference type="Proteomes" id="UP000061569"/>
    </source>
</evidence>
<accession>A0A0S2DLH0</accession>
<sequence>MVGYAALPFQLLQMGAQPTRRTDNQRGPMTLEVEDALGVDSVPGLAELEGVE</sequence>
<dbReference type="PATRIC" id="fig|69.6.peg.3958"/>
<organism evidence="1 2">
    <name type="scientific">Lysobacter enzymogenes</name>
    <dbReference type="NCBI Taxonomy" id="69"/>
    <lineage>
        <taxon>Bacteria</taxon>
        <taxon>Pseudomonadati</taxon>
        <taxon>Pseudomonadota</taxon>
        <taxon>Gammaproteobacteria</taxon>
        <taxon>Lysobacterales</taxon>
        <taxon>Lysobacteraceae</taxon>
        <taxon>Lysobacter</taxon>
    </lineage>
</organism>
<dbReference type="EMBL" id="CP013140">
    <property type="protein sequence ID" value="ALN59363.1"/>
    <property type="molecule type" value="Genomic_DNA"/>
</dbReference>
<dbReference type="Proteomes" id="UP000061569">
    <property type="component" value="Chromosome"/>
</dbReference>